<reference evidence="1" key="1">
    <citation type="submission" date="2014-09" db="EMBL/GenBank/DDBJ databases">
        <authorList>
            <person name="Magalhaes I.L.F."/>
            <person name="Oliveira U."/>
            <person name="Santos F.R."/>
            <person name="Vidigal T.H.D.A."/>
            <person name="Brescovit A.D."/>
            <person name="Santos A.J."/>
        </authorList>
    </citation>
    <scope>NUCLEOTIDE SEQUENCE</scope>
    <source>
        <tissue evidence="1">Shoot tissue taken approximately 20 cm above the soil surface</tissue>
    </source>
</reference>
<reference evidence="1" key="2">
    <citation type="journal article" date="2015" name="Data Brief">
        <title>Shoot transcriptome of the giant reed, Arundo donax.</title>
        <authorList>
            <person name="Barrero R.A."/>
            <person name="Guerrero F.D."/>
            <person name="Moolhuijzen P."/>
            <person name="Goolsby J.A."/>
            <person name="Tidwell J."/>
            <person name="Bellgard S.E."/>
            <person name="Bellgard M.I."/>
        </authorList>
    </citation>
    <scope>NUCLEOTIDE SEQUENCE</scope>
    <source>
        <tissue evidence="1">Shoot tissue taken approximately 20 cm above the soil surface</tissue>
    </source>
</reference>
<dbReference type="AlphaFoldDB" id="A0A0A9BWZ9"/>
<proteinExistence type="predicted"/>
<dbReference type="EMBL" id="GBRH01231157">
    <property type="protein sequence ID" value="JAD66738.1"/>
    <property type="molecule type" value="Transcribed_RNA"/>
</dbReference>
<organism evidence="1">
    <name type="scientific">Arundo donax</name>
    <name type="common">Giant reed</name>
    <name type="synonym">Donax arundinaceus</name>
    <dbReference type="NCBI Taxonomy" id="35708"/>
    <lineage>
        <taxon>Eukaryota</taxon>
        <taxon>Viridiplantae</taxon>
        <taxon>Streptophyta</taxon>
        <taxon>Embryophyta</taxon>
        <taxon>Tracheophyta</taxon>
        <taxon>Spermatophyta</taxon>
        <taxon>Magnoliopsida</taxon>
        <taxon>Liliopsida</taxon>
        <taxon>Poales</taxon>
        <taxon>Poaceae</taxon>
        <taxon>PACMAD clade</taxon>
        <taxon>Arundinoideae</taxon>
        <taxon>Arundineae</taxon>
        <taxon>Arundo</taxon>
    </lineage>
</organism>
<accession>A0A0A9BWZ9</accession>
<protein>
    <submittedName>
        <fullName evidence="1">Uncharacterized protein</fullName>
    </submittedName>
</protein>
<sequence length="42" mass="5154">MKLFGQGETYEMMHTLFVPPFALNFSITKIYHHMLLWEWEHV</sequence>
<name>A0A0A9BWZ9_ARUDO</name>
<evidence type="ECO:0000313" key="1">
    <source>
        <dbReference type="EMBL" id="JAD66738.1"/>
    </source>
</evidence>